<dbReference type="CDD" id="cd03390">
    <property type="entry name" value="PAP2_containing_1_like"/>
    <property type="match status" value="1"/>
</dbReference>
<dbReference type="Proteomes" id="UP001055712">
    <property type="component" value="Unassembled WGS sequence"/>
</dbReference>
<gene>
    <name evidence="8" type="ORF">D9Q98_000920</name>
</gene>
<comment type="caution">
    <text evidence="8">The sequence shown here is derived from an EMBL/GenBank/DDBJ whole genome shotgun (WGS) entry which is preliminary data.</text>
</comment>
<protein>
    <recommendedName>
        <fullName evidence="7">Phosphatidic acid phosphatase type 2/haloperoxidase domain-containing protein</fullName>
    </recommendedName>
</protein>
<dbReference type="InterPro" id="IPR043216">
    <property type="entry name" value="PAP-like"/>
</dbReference>
<feature type="transmembrane region" description="Helical" evidence="6">
    <location>
        <begin position="127"/>
        <end position="144"/>
    </location>
</feature>
<dbReference type="OrthoDB" id="10030083at2759"/>
<dbReference type="AlphaFoldDB" id="A0A9D4TZA2"/>
<dbReference type="InterPro" id="IPR036938">
    <property type="entry name" value="PAP2/HPO_sf"/>
</dbReference>
<keyword evidence="3 6" id="KW-0812">Transmembrane</keyword>
<dbReference type="PANTHER" id="PTHR10165:SF35">
    <property type="entry name" value="RE23632P"/>
    <property type="match status" value="1"/>
</dbReference>
<feature type="domain" description="Phosphatidic acid phosphatase type 2/haloperoxidase" evidence="7">
    <location>
        <begin position="126"/>
        <end position="268"/>
    </location>
</feature>
<organism evidence="8 9">
    <name type="scientific">Chlorella vulgaris</name>
    <name type="common">Green alga</name>
    <dbReference type="NCBI Taxonomy" id="3077"/>
    <lineage>
        <taxon>Eukaryota</taxon>
        <taxon>Viridiplantae</taxon>
        <taxon>Chlorophyta</taxon>
        <taxon>core chlorophytes</taxon>
        <taxon>Trebouxiophyceae</taxon>
        <taxon>Chlorellales</taxon>
        <taxon>Chlorellaceae</taxon>
        <taxon>Chlorella clade</taxon>
        <taxon>Chlorella</taxon>
    </lineage>
</organism>
<evidence type="ECO:0000256" key="5">
    <source>
        <dbReference type="ARBA" id="ARBA00023136"/>
    </source>
</evidence>
<keyword evidence="9" id="KW-1185">Reference proteome</keyword>
<accession>A0A9D4TZA2</accession>
<evidence type="ECO:0000259" key="7">
    <source>
        <dbReference type="SMART" id="SM00014"/>
    </source>
</evidence>
<dbReference type="GO" id="GO:0006644">
    <property type="term" value="P:phospholipid metabolic process"/>
    <property type="evidence" value="ECO:0007669"/>
    <property type="project" value="InterPro"/>
</dbReference>
<dbReference type="SMART" id="SM00014">
    <property type="entry name" value="acidPPc"/>
    <property type="match status" value="1"/>
</dbReference>
<keyword evidence="5 6" id="KW-0472">Membrane</keyword>
<dbReference type="SUPFAM" id="SSF48317">
    <property type="entry name" value="Acid phosphatase/Vanadium-dependent haloperoxidase"/>
    <property type="match status" value="1"/>
</dbReference>
<dbReference type="Gene3D" id="1.20.144.10">
    <property type="entry name" value="Phosphatidic acid phosphatase type 2/haloperoxidase"/>
    <property type="match status" value="1"/>
</dbReference>
<keyword evidence="4 6" id="KW-1133">Transmembrane helix</keyword>
<dbReference type="InterPro" id="IPR000326">
    <property type="entry name" value="PAP2/HPO"/>
</dbReference>
<reference evidence="8" key="2">
    <citation type="submission" date="2020-11" db="EMBL/GenBank/DDBJ databases">
        <authorList>
            <person name="Cecchin M."/>
            <person name="Marcolungo L."/>
            <person name="Rossato M."/>
            <person name="Girolomoni L."/>
            <person name="Cosentino E."/>
            <person name="Cuine S."/>
            <person name="Li-Beisson Y."/>
            <person name="Delledonne M."/>
            <person name="Ballottari M."/>
        </authorList>
    </citation>
    <scope>NUCLEOTIDE SEQUENCE</scope>
    <source>
        <strain evidence="8">211/11P</strain>
        <tissue evidence="8">Whole cell</tissue>
    </source>
</reference>
<proteinExistence type="inferred from homology"/>
<evidence type="ECO:0000256" key="2">
    <source>
        <dbReference type="ARBA" id="ARBA00008816"/>
    </source>
</evidence>
<feature type="transmembrane region" description="Helical" evidence="6">
    <location>
        <begin position="246"/>
        <end position="268"/>
    </location>
</feature>
<dbReference type="Pfam" id="PF01569">
    <property type="entry name" value="PAP2"/>
    <property type="match status" value="1"/>
</dbReference>
<evidence type="ECO:0000256" key="1">
    <source>
        <dbReference type="ARBA" id="ARBA00004141"/>
    </source>
</evidence>
<dbReference type="GO" id="GO:0008195">
    <property type="term" value="F:phosphatidate phosphatase activity"/>
    <property type="evidence" value="ECO:0007669"/>
    <property type="project" value="TreeGrafter"/>
</dbReference>
<dbReference type="GO" id="GO:0016020">
    <property type="term" value="C:membrane"/>
    <property type="evidence" value="ECO:0007669"/>
    <property type="project" value="UniProtKB-SubCell"/>
</dbReference>
<evidence type="ECO:0000256" key="6">
    <source>
        <dbReference type="SAM" id="Phobius"/>
    </source>
</evidence>
<evidence type="ECO:0000313" key="9">
    <source>
        <dbReference type="Proteomes" id="UP001055712"/>
    </source>
</evidence>
<reference evidence="8" key="1">
    <citation type="journal article" date="2019" name="Plant J.">
        <title>Chlorella vulgaris genome assembly and annotation reveals the molecular basis for metabolic acclimation to high light conditions.</title>
        <authorList>
            <person name="Cecchin M."/>
            <person name="Marcolungo L."/>
            <person name="Rossato M."/>
            <person name="Girolomoni L."/>
            <person name="Cosentino E."/>
            <person name="Cuine S."/>
            <person name="Li-Beisson Y."/>
            <person name="Delledonne M."/>
            <person name="Ballottari M."/>
        </authorList>
    </citation>
    <scope>NUCLEOTIDE SEQUENCE</scope>
    <source>
        <strain evidence="8">211/11P</strain>
    </source>
</reference>
<feature type="transmembrane region" description="Helical" evidence="6">
    <location>
        <begin position="41"/>
        <end position="60"/>
    </location>
</feature>
<evidence type="ECO:0000256" key="3">
    <source>
        <dbReference type="ARBA" id="ARBA00022692"/>
    </source>
</evidence>
<comment type="similarity">
    <text evidence="2">Belongs to the PA-phosphatase related phosphoesterase family.</text>
</comment>
<name>A0A9D4TZA2_CHLVU</name>
<dbReference type="EMBL" id="SIDB01000001">
    <property type="protein sequence ID" value="KAI3438492.1"/>
    <property type="molecule type" value="Genomic_DNA"/>
</dbReference>
<dbReference type="PANTHER" id="PTHR10165">
    <property type="entry name" value="LIPID PHOSPHATE PHOSPHATASE"/>
    <property type="match status" value="1"/>
</dbReference>
<feature type="transmembrane region" description="Helical" evidence="6">
    <location>
        <begin position="223"/>
        <end position="240"/>
    </location>
</feature>
<feature type="transmembrane region" description="Helical" evidence="6">
    <location>
        <begin position="95"/>
        <end position="115"/>
    </location>
</feature>
<evidence type="ECO:0000313" key="8">
    <source>
        <dbReference type="EMBL" id="KAI3438492.1"/>
    </source>
</evidence>
<evidence type="ECO:0000256" key="4">
    <source>
        <dbReference type="ARBA" id="ARBA00022989"/>
    </source>
</evidence>
<sequence>MTDRRELKIRRASSQLGISKSESVKLALPVQQQPPTLGRHFVRAHVAQYAVVIALIWLLALSERWTPFHHALYHNGDLEMWRYSYPLRQNHVPAWAVPCISVFTPVLCILGFAAVGRVGRVEVHHACLLLVACVASCGLVTNWIKINVGRPRPHFVHRCWPDGLPPAFTAEGLPDCAASAINPGEGLKSFPSGHTSWSTSGLGYTTFWLLGKLRCFDGQAQPTRFIVAVIPLLGALWIGMSRLQDHWHHVEDVACGFLLGLLIAFCFYRQIYPSVLGPHAGQLTATARQAGSKVSLSTSPSRVSLLNRNGEAAEQYLAAGYLGDEQV</sequence>
<dbReference type="GO" id="GO:0046839">
    <property type="term" value="P:phospholipid dephosphorylation"/>
    <property type="evidence" value="ECO:0007669"/>
    <property type="project" value="TreeGrafter"/>
</dbReference>
<comment type="subcellular location">
    <subcellularLocation>
        <location evidence="1">Membrane</location>
        <topology evidence="1">Multi-pass membrane protein</topology>
    </subcellularLocation>
</comment>